<evidence type="ECO:0000256" key="1">
    <source>
        <dbReference type="SAM" id="Coils"/>
    </source>
</evidence>
<evidence type="ECO:0000313" key="3">
    <source>
        <dbReference type="EMBL" id="CAG8588198.1"/>
    </source>
</evidence>
<keyword evidence="1" id="KW-0175">Coiled coil</keyword>
<dbReference type="AlphaFoldDB" id="A0A9N9G867"/>
<sequence>MSSSSIVKKFDGVPIINPTYESHTSGRRVLRNLPVDHFNMLENENIELIDKKDVINEKFNENNDEAKKERTIKNLRITHSTPLEQRDELSQFIARKERKILELREELKRQEEELLLLKKQWQTVVSKDIDSDNTSSSIFSFQSNTPNNEVSAFMNGLGKGIHSVIGGIHNLKESEATREKLTQIKTAVSEVANIRSIQQTRQKTADLTSQAWSNISKGISSLVDYEAIKNARKKSYKSVPTIETSETPTINTAISPTTSPPTTSPTSSISKDLIWSAINSESNSEHKPPADKDDFINEKNLDNENIDGVLAGSPNDEFEDQLVYVIGDDLGDFV</sequence>
<feature type="coiled-coil region" evidence="1">
    <location>
        <begin position="49"/>
        <end position="120"/>
    </location>
</feature>
<protein>
    <submittedName>
        <fullName evidence="3">8387_t:CDS:1</fullName>
    </submittedName>
</protein>
<dbReference type="Proteomes" id="UP000789759">
    <property type="component" value="Unassembled WGS sequence"/>
</dbReference>
<dbReference type="OrthoDB" id="3204900at2759"/>
<evidence type="ECO:0000256" key="2">
    <source>
        <dbReference type="SAM" id="MobiDB-lite"/>
    </source>
</evidence>
<accession>A0A9N9G867</accession>
<feature type="region of interest" description="Disordered" evidence="2">
    <location>
        <begin position="250"/>
        <end position="269"/>
    </location>
</feature>
<evidence type="ECO:0000313" key="4">
    <source>
        <dbReference type="Proteomes" id="UP000789759"/>
    </source>
</evidence>
<gene>
    <name evidence="3" type="ORF">CPELLU_LOCUS6406</name>
</gene>
<comment type="caution">
    <text evidence="3">The sequence shown here is derived from an EMBL/GenBank/DDBJ whole genome shotgun (WGS) entry which is preliminary data.</text>
</comment>
<keyword evidence="4" id="KW-1185">Reference proteome</keyword>
<organism evidence="3 4">
    <name type="scientific">Cetraspora pellucida</name>
    <dbReference type="NCBI Taxonomy" id="1433469"/>
    <lineage>
        <taxon>Eukaryota</taxon>
        <taxon>Fungi</taxon>
        <taxon>Fungi incertae sedis</taxon>
        <taxon>Mucoromycota</taxon>
        <taxon>Glomeromycotina</taxon>
        <taxon>Glomeromycetes</taxon>
        <taxon>Diversisporales</taxon>
        <taxon>Gigasporaceae</taxon>
        <taxon>Cetraspora</taxon>
    </lineage>
</organism>
<dbReference type="EMBL" id="CAJVQA010003966">
    <property type="protein sequence ID" value="CAG8588198.1"/>
    <property type="molecule type" value="Genomic_DNA"/>
</dbReference>
<reference evidence="3" key="1">
    <citation type="submission" date="2021-06" db="EMBL/GenBank/DDBJ databases">
        <authorList>
            <person name="Kallberg Y."/>
            <person name="Tangrot J."/>
            <person name="Rosling A."/>
        </authorList>
    </citation>
    <scope>NUCLEOTIDE SEQUENCE</scope>
    <source>
        <strain evidence="3">FL966</strain>
    </source>
</reference>
<proteinExistence type="predicted"/>
<name>A0A9N9G867_9GLOM</name>